<evidence type="ECO:0000256" key="1">
    <source>
        <dbReference type="SAM" id="MobiDB-lite"/>
    </source>
</evidence>
<accession>A0A0D0NTE6</accession>
<feature type="region of interest" description="Disordered" evidence="1">
    <location>
        <begin position="138"/>
        <end position="162"/>
    </location>
</feature>
<organism evidence="2 3">
    <name type="scientific">Kitasatospora griseola</name>
    <name type="common">Streptomyces griseolosporeus</name>
    <dbReference type="NCBI Taxonomy" id="2064"/>
    <lineage>
        <taxon>Bacteria</taxon>
        <taxon>Bacillati</taxon>
        <taxon>Actinomycetota</taxon>
        <taxon>Actinomycetes</taxon>
        <taxon>Kitasatosporales</taxon>
        <taxon>Streptomycetaceae</taxon>
        <taxon>Kitasatospora</taxon>
    </lineage>
</organism>
<gene>
    <name evidence="2" type="ORF">TR51_25795</name>
</gene>
<evidence type="ECO:0000313" key="3">
    <source>
        <dbReference type="Proteomes" id="UP000032066"/>
    </source>
</evidence>
<keyword evidence="3" id="KW-1185">Reference proteome</keyword>
<feature type="compositionally biased region" description="Basic and acidic residues" evidence="1">
    <location>
        <begin position="28"/>
        <end position="43"/>
    </location>
</feature>
<reference evidence="2 3" key="1">
    <citation type="submission" date="2015-02" db="EMBL/GenBank/DDBJ databases">
        <title>Draft genome sequence of Kitasatospora griseola MF730-N6, a bafilomycin, terpentecin and satosporin producer.</title>
        <authorList>
            <person name="Arens J.C."/>
            <person name="Haltli B."/>
            <person name="Kerr R.G."/>
        </authorList>
    </citation>
    <scope>NUCLEOTIDE SEQUENCE [LARGE SCALE GENOMIC DNA]</scope>
    <source>
        <strain evidence="2 3">MF730-N6</strain>
    </source>
</reference>
<dbReference type="EMBL" id="JXZB01000004">
    <property type="protein sequence ID" value="KIQ62446.1"/>
    <property type="molecule type" value="Genomic_DNA"/>
</dbReference>
<name>A0A0D0NTE6_KITGR</name>
<dbReference type="AlphaFoldDB" id="A0A0D0NTE6"/>
<feature type="region of interest" description="Disordered" evidence="1">
    <location>
        <begin position="1"/>
        <end position="103"/>
    </location>
</feature>
<evidence type="ECO:0000313" key="2">
    <source>
        <dbReference type="EMBL" id="KIQ62446.1"/>
    </source>
</evidence>
<dbReference type="Proteomes" id="UP000032066">
    <property type="component" value="Unassembled WGS sequence"/>
</dbReference>
<protein>
    <submittedName>
        <fullName evidence="2">Uncharacterized protein</fullName>
    </submittedName>
</protein>
<proteinExistence type="predicted"/>
<comment type="caution">
    <text evidence="2">The sequence shown here is derived from an EMBL/GenBank/DDBJ whole genome shotgun (WGS) entry which is preliminary data.</text>
</comment>
<sequence>MPPGRKERGRNGKNLGTDGQGTRRLRRRVADRSDGRRINDHRPGPPSRASECRNGPNAGPGRGQRRTGRPPPTERQHLAGQRQWTRRHRGGRPGGHGAHEGLVTARTITPSEISRASEFSTMPPIAAVRPVPPSCVARFSPETPKPRPTRPDIPRKKKQDSRIATKPITTDAVAALLFTDIGTFGGYGCEGCACCG</sequence>
<feature type="compositionally biased region" description="Basic and acidic residues" evidence="1">
    <location>
        <begin position="1"/>
        <end position="10"/>
    </location>
</feature>